<name>A0A3G9IVP2_9BACL</name>
<dbReference type="InterPro" id="IPR029058">
    <property type="entry name" value="AB_hydrolase_fold"/>
</dbReference>
<evidence type="ECO:0000313" key="2">
    <source>
        <dbReference type="Proteomes" id="UP000275368"/>
    </source>
</evidence>
<dbReference type="AlphaFoldDB" id="A0A3G9IVP2"/>
<accession>A0A3G9IVP2</accession>
<dbReference type="EMBL" id="AP019308">
    <property type="protein sequence ID" value="BBH22927.1"/>
    <property type="molecule type" value="Genomic_DNA"/>
</dbReference>
<dbReference type="RefSeq" id="WP_125661797.1">
    <property type="nucleotide sequence ID" value="NZ_AP019308.1"/>
</dbReference>
<sequence length="242" mass="26727">MESDHISLYLMSGLATAPHFLDGFRSALQGMLEKRGHHVHSELLFPYGDWSRRVLPQLREIGLDMRLGVSRYTRSIGGKRALEAIDARSFKDGSTGRTILVGHSGGGVAAVHAARLLLERDGGEPCLVILIGVPKFRIPLELRNSVLYLYAVGDRLPAGKQGPAKLADAICRLGSFGGWARDGRMLPAWRMNHYAPEATCGVPIIGGHPDYFREQPPYINSHGLSNGWLTLHAVWSWLEERI</sequence>
<dbReference type="SUPFAM" id="SSF53474">
    <property type="entry name" value="alpha/beta-Hydrolases"/>
    <property type="match status" value="1"/>
</dbReference>
<evidence type="ECO:0000313" key="1">
    <source>
        <dbReference type="EMBL" id="BBH22927.1"/>
    </source>
</evidence>
<dbReference type="Proteomes" id="UP000275368">
    <property type="component" value="Chromosome"/>
</dbReference>
<dbReference type="KEGG" id="pbk:Back11_42720"/>
<dbReference type="OrthoDB" id="2558990at2"/>
<protein>
    <submittedName>
        <fullName evidence="1">Uncharacterized protein</fullName>
    </submittedName>
</protein>
<proteinExistence type="predicted"/>
<reference evidence="1 2" key="1">
    <citation type="submission" date="2018-11" db="EMBL/GenBank/DDBJ databases">
        <title>Complete genome sequence of Paenibacillus baekrokdamisoli strain KCTC 33723.</title>
        <authorList>
            <person name="Kang S.W."/>
            <person name="Lee K.C."/>
            <person name="Kim K.K."/>
            <person name="Kim J.S."/>
            <person name="Kim D.S."/>
            <person name="Ko S.H."/>
            <person name="Yang S.H."/>
            <person name="Lee J.S."/>
        </authorList>
    </citation>
    <scope>NUCLEOTIDE SEQUENCE [LARGE SCALE GENOMIC DNA]</scope>
    <source>
        <strain evidence="1 2">KCTC 33723</strain>
    </source>
</reference>
<organism evidence="1 2">
    <name type="scientific">Paenibacillus baekrokdamisoli</name>
    <dbReference type="NCBI Taxonomy" id="1712516"/>
    <lineage>
        <taxon>Bacteria</taxon>
        <taxon>Bacillati</taxon>
        <taxon>Bacillota</taxon>
        <taxon>Bacilli</taxon>
        <taxon>Bacillales</taxon>
        <taxon>Paenibacillaceae</taxon>
        <taxon>Paenibacillus</taxon>
    </lineage>
</organism>
<gene>
    <name evidence="1" type="ORF">Back11_42720</name>
</gene>
<dbReference type="Gene3D" id="3.40.50.1820">
    <property type="entry name" value="alpha/beta hydrolase"/>
    <property type="match status" value="1"/>
</dbReference>
<keyword evidence="2" id="KW-1185">Reference proteome</keyword>